<proteinExistence type="predicted"/>
<feature type="transmembrane region" description="Helical" evidence="2">
    <location>
        <begin position="87"/>
        <end position="109"/>
    </location>
</feature>
<dbReference type="PANTHER" id="PTHR43280:SF29">
    <property type="entry name" value="ARAC-FAMILY TRANSCRIPTIONAL REGULATOR"/>
    <property type="match status" value="1"/>
</dbReference>
<gene>
    <name evidence="4" type="ORF">SDC9_108001</name>
</gene>
<keyword evidence="2" id="KW-0472">Membrane</keyword>
<feature type="transmembrane region" description="Helical" evidence="2">
    <location>
        <begin position="134"/>
        <end position="156"/>
    </location>
</feature>
<accession>A0A645B6W2</accession>
<dbReference type="AlphaFoldDB" id="A0A645B6W2"/>
<feature type="domain" description="HTH araC/xylS-type" evidence="3">
    <location>
        <begin position="240"/>
        <end position="345"/>
    </location>
</feature>
<dbReference type="PROSITE" id="PS01124">
    <property type="entry name" value="HTH_ARAC_FAMILY_2"/>
    <property type="match status" value="1"/>
</dbReference>
<sequence>MLMLLIGNAGPLFFLIGPLFYFFIRGLVEEHNEFSDKDLIHLIPFFLNMVLLIPYLFKPVAYKLELAENSLQNLAYYMNSKLVYFPIWFNNIIRIFSMTFYIIWSMTILRKAYIKRKGELTGAIKKQYLANYRWLNTIAIASLFLVALHGGLTLYFRFDPETTPSIQNDNLFVVSVIANAFFPLLILFNPGILFGLPTNKVMNPIINSADQELNASTKYSILEAADKAKTYSEYFDGLSDNIISFIENEKPYLNHDFVVRDLSRKFEIPHHHIQFCIKYYVGKSFNEMVNEYRVKYAIELLRTSSKKQIDYLANVGYDSGFSSFAEFKKAFKKVEKKQLSQWLAENT</sequence>
<dbReference type="SMART" id="SM00342">
    <property type="entry name" value="HTH_ARAC"/>
    <property type="match status" value="1"/>
</dbReference>
<organism evidence="4">
    <name type="scientific">bioreactor metagenome</name>
    <dbReference type="NCBI Taxonomy" id="1076179"/>
    <lineage>
        <taxon>unclassified sequences</taxon>
        <taxon>metagenomes</taxon>
        <taxon>ecological metagenomes</taxon>
    </lineage>
</organism>
<evidence type="ECO:0000313" key="4">
    <source>
        <dbReference type="EMBL" id="MPM61147.1"/>
    </source>
</evidence>
<feature type="transmembrane region" description="Helical" evidence="2">
    <location>
        <begin position="39"/>
        <end position="57"/>
    </location>
</feature>
<dbReference type="GO" id="GO:0043565">
    <property type="term" value="F:sequence-specific DNA binding"/>
    <property type="evidence" value="ECO:0007669"/>
    <property type="project" value="InterPro"/>
</dbReference>
<comment type="caution">
    <text evidence="4">The sequence shown here is derived from an EMBL/GenBank/DDBJ whole genome shotgun (WGS) entry which is preliminary data.</text>
</comment>
<evidence type="ECO:0000256" key="2">
    <source>
        <dbReference type="SAM" id="Phobius"/>
    </source>
</evidence>
<protein>
    <recommendedName>
        <fullName evidence="3">HTH araC/xylS-type domain-containing protein</fullName>
    </recommendedName>
</protein>
<feature type="transmembrane region" description="Helical" evidence="2">
    <location>
        <begin position="176"/>
        <end position="196"/>
    </location>
</feature>
<dbReference type="Pfam" id="PF12833">
    <property type="entry name" value="HTH_18"/>
    <property type="match status" value="1"/>
</dbReference>
<dbReference type="InterPro" id="IPR018060">
    <property type="entry name" value="HTH_AraC"/>
</dbReference>
<name>A0A645B6W2_9ZZZZ</name>
<feature type="transmembrane region" description="Helical" evidence="2">
    <location>
        <begin position="6"/>
        <end position="27"/>
    </location>
</feature>
<evidence type="ECO:0000256" key="1">
    <source>
        <dbReference type="ARBA" id="ARBA00023125"/>
    </source>
</evidence>
<keyword evidence="2" id="KW-0812">Transmembrane</keyword>
<dbReference type="EMBL" id="VSSQ01018176">
    <property type="protein sequence ID" value="MPM61147.1"/>
    <property type="molecule type" value="Genomic_DNA"/>
</dbReference>
<evidence type="ECO:0000259" key="3">
    <source>
        <dbReference type="PROSITE" id="PS01124"/>
    </source>
</evidence>
<reference evidence="4" key="1">
    <citation type="submission" date="2019-08" db="EMBL/GenBank/DDBJ databases">
        <authorList>
            <person name="Kucharzyk K."/>
            <person name="Murdoch R.W."/>
            <person name="Higgins S."/>
            <person name="Loffler F."/>
        </authorList>
    </citation>
    <scope>NUCLEOTIDE SEQUENCE</scope>
</reference>
<keyword evidence="1" id="KW-0238">DNA-binding</keyword>
<dbReference type="GO" id="GO:0003700">
    <property type="term" value="F:DNA-binding transcription factor activity"/>
    <property type="evidence" value="ECO:0007669"/>
    <property type="project" value="InterPro"/>
</dbReference>
<dbReference type="PANTHER" id="PTHR43280">
    <property type="entry name" value="ARAC-FAMILY TRANSCRIPTIONAL REGULATOR"/>
    <property type="match status" value="1"/>
</dbReference>
<dbReference type="Gene3D" id="1.10.10.60">
    <property type="entry name" value="Homeodomain-like"/>
    <property type="match status" value="1"/>
</dbReference>
<keyword evidence="2" id="KW-1133">Transmembrane helix</keyword>